<dbReference type="EMBL" id="CM010723">
    <property type="protein sequence ID" value="RZC77063.1"/>
    <property type="molecule type" value="Genomic_DNA"/>
</dbReference>
<feature type="region of interest" description="Disordered" evidence="1">
    <location>
        <begin position="1"/>
        <end position="22"/>
    </location>
</feature>
<protein>
    <submittedName>
        <fullName evidence="2">Uncharacterized protein</fullName>
    </submittedName>
</protein>
<keyword evidence="3" id="KW-1185">Reference proteome</keyword>
<gene>
    <name evidence="2" type="ORF">C5167_001209</name>
</gene>
<dbReference type="AlphaFoldDB" id="A0A4Y7KUP9"/>
<name>A0A4Y7KUP9_PAPSO</name>
<accession>A0A4Y7KUP9</accession>
<sequence length="71" mass="7400">MCSTENLGGKAMRGKEEEGTRSLGQVIAESSISSVGGEVDTLKVVTDEENGVIMGASGLLKLEKFDQVGLL</sequence>
<evidence type="ECO:0000313" key="2">
    <source>
        <dbReference type="EMBL" id="RZC77063.1"/>
    </source>
</evidence>
<dbReference type="Gramene" id="RZC77063">
    <property type="protein sequence ID" value="RZC77063"/>
    <property type="gene ID" value="C5167_001209"/>
</dbReference>
<evidence type="ECO:0000256" key="1">
    <source>
        <dbReference type="SAM" id="MobiDB-lite"/>
    </source>
</evidence>
<organism evidence="2 3">
    <name type="scientific">Papaver somniferum</name>
    <name type="common">Opium poppy</name>
    <dbReference type="NCBI Taxonomy" id="3469"/>
    <lineage>
        <taxon>Eukaryota</taxon>
        <taxon>Viridiplantae</taxon>
        <taxon>Streptophyta</taxon>
        <taxon>Embryophyta</taxon>
        <taxon>Tracheophyta</taxon>
        <taxon>Spermatophyta</taxon>
        <taxon>Magnoliopsida</taxon>
        <taxon>Ranunculales</taxon>
        <taxon>Papaveraceae</taxon>
        <taxon>Papaveroideae</taxon>
        <taxon>Papaver</taxon>
    </lineage>
</organism>
<evidence type="ECO:0000313" key="3">
    <source>
        <dbReference type="Proteomes" id="UP000316621"/>
    </source>
</evidence>
<reference evidence="2 3" key="1">
    <citation type="journal article" date="2018" name="Science">
        <title>The opium poppy genome and morphinan production.</title>
        <authorList>
            <person name="Guo L."/>
            <person name="Winzer T."/>
            <person name="Yang X."/>
            <person name="Li Y."/>
            <person name="Ning Z."/>
            <person name="He Z."/>
            <person name="Teodor R."/>
            <person name="Lu Y."/>
            <person name="Bowser T.A."/>
            <person name="Graham I.A."/>
            <person name="Ye K."/>
        </authorList>
    </citation>
    <scope>NUCLEOTIDE SEQUENCE [LARGE SCALE GENOMIC DNA]</scope>
    <source>
        <strain evidence="3">cv. HN1</strain>
        <tissue evidence="2">Leaves</tissue>
    </source>
</reference>
<proteinExistence type="predicted"/>
<dbReference type="Proteomes" id="UP000316621">
    <property type="component" value="Chromosome 9"/>
</dbReference>